<evidence type="ECO:0000256" key="5">
    <source>
        <dbReference type="ARBA" id="ARBA00022807"/>
    </source>
</evidence>
<dbReference type="Gene3D" id="3.90.1720.10">
    <property type="entry name" value="endopeptidase domain like (from Nostoc punctiforme)"/>
    <property type="match status" value="1"/>
</dbReference>
<proteinExistence type="inferred from homology"/>
<sequence length="214" mass="24318">MKKTILLPFLFSLLLTAFLSSCGGSKNKLTITQPEIETPIDTVSEAPIQQPVFEPIQVKYANLLNVAPTELSNLKLYSFIDEWMGAPYLMGGENMQGVDCSSFAQHLYVNVYDYLLERTSTRQYDAETTDKFIGQEFLKEGDLLFFKRPNVNDDEITHVGIYLKNNKFISASGYNGPENLRGVKLSDLTDEWWQERFVCAGRKPLSIYISNDSE</sequence>
<feature type="signal peptide" evidence="6">
    <location>
        <begin position="1"/>
        <end position="22"/>
    </location>
</feature>
<dbReference type="Proteomes" id="UP000249542">
    <property type="component" value="Unassembled WGS sequence"/>
</dbReference>
<comment type="caution">
    <text evidence="8">The sequence shown here is derived from an EMBL/GenBank/DDBJ whole genome shotgun (WGS) entry which is preliminary data.</text>
</comment>
<keyword evidence="8" id="KW-0449">Lipoprotein</keyword>
<dbReference type="PROSITE" id="PS51257">
    <property type="entry name" value="PROKAR_LIPOPROTEIN"/>
    <property type="match status" value="1"/>
</dbReference>
<dbReference type="InterPro" id="IPR038765">
    <property type="entry name" value="Papain-like_cys_pep_sf"/>
</dbReference>
<dbReference type="SUPFAM" id="SSF54001">
    <property type="entry name" value="Cysteine proteinases"/>
    <property type="match status" value="1"/>
</dbReference>
<dbReference type="EMBL" id="QKYV01000003">
    <property type="protein sequence ID" value="PZW41562.1"/>
    <property type="molecule type" value="Genomic_DNA"/>
</dbReference>
<organism evidence="8 9">
    <name type="scientific">Mesonia algae</name>
    <dbReference type="NCBI Taxonomy" id="213248"/>
    <lineage>
        <taxon>Bacteria</taxon>
        <taxon>Pseudomonadati</taxon>
        <taxon>Bacteroidota</taxon>
        <taxon>Flavobacteriia</taxon>
        <taxon>Flavobacteriales</taxon>
        <taxon>Flavobacteriaceae</taxon>
        <taxon>Mesonia</taxon>
    </lineage>
</organism>
<keyword evidence="4" id="KW-0378">Hydrolase</keyword>
<dbReference type="InterPro" id="IPR052062">
    <property type="entry name" value="Murein_DD/LD_carboxypeptidase"/>
</dbReference>
<feature type="domain" description="NlpC/P60" evidence="7">
    <location>
        <begin position="70"/>
        <end position="204"/>
    </location>
</feature>
<dbReference type="InterPro" id="IPR000064">
    <property type="entry name" value="NLP_P60_dom"/>
</dbReference>
<dbReference type="RefSeq" id="WP_111540567.1">
    <property type="nucleotide sequence ID" value="NZ_QKYV01000003.1"/>
</dbReference>
<keyword evidence="5" id="KW-0788">Thiol protease</keyword>
<dbReference type="PROSITE" id="PS51935">
    <property type="entry name" value="NLPC_P60"/>
    <property type="match status" value="1"/>
</dbReference>
<dbReference type="GO" id="GO:0006508">
    <property type="term" value="P:proteolysis"/>
    <property type="evidence" value="ECO:0007669"/>
    <property type="project" value="UniProtKB-KW"/>
</dbReference>
<evidence type="ECO:0000256" key="1">
    <source>
        <dbReference type="ARBA" id="ARBA00007074"/>
    </source>
</evidence>
<keyword evidence="9" id="KW-1185">Reference proteome</keyword>
<protein>
    <submittedName>
        <fullName evidence="8">Lipoprotein Spr</fullName>
    </submittedName>
</protein>
<reference evidence="8 9" key="1">
    <citation type="submission" date="2018-06" db="EMBL/GenBank/DDBJ databases">
        <title>Genomic Encyclopedia of Archaeal and Bacterial Type Strains, Phase II (KMG-II): from individual species to whole genera.</title>
        <authorList>
            <person name="Goeker M."/>
        </authorList>
    </citation>
    <scope>NUCLEOTIDE SEQUENCE [LARGE SCALE GENOMIC DNA]</scope>
    <source>
        <strain evidence="8 9">DSM 15361</strain>
    </source>
</reference>
<evidence type="ECO:0000313" key="9">
    <source>
        <dbReference type="Proteomes" id="UP000249542"/>
    </source>
</evidence>
<dbReference type="PANTHER" id="PTHR47360:SF1">
    <property type="entry name" value="ENDOPEPTIDASE NLPC-RELATED"/>
    <property type="match status" value="1"/>
</dbReference>
<evidence type="ECO:0000259" key="7">
    <source>
        <dbReference type="PROSITE" id="PS51935"/>
    </source>
</evidence>
<evidence type="ECO:0000256" key="2">
    <source>
        <dbReference type="ARBA" id="ARBA00022670"/>
    </source>
</evidence>
<evidence type="ECO:0000256" key="3">
    <source>
        <dbReference type="ARBA" id="ARBA00022729"/>
    </source>
</evidence>
<dbReference type="Pfam" id="PF00877">
    <property type="entry name" value="NLPC_P60"/>
    <property type="match status" value="1"/>
</dbReference>
<dbReference type="PANTHER" id="PTHR47360">
    <property type="entry name" value="MUREIN DD-ENDOPEPTIDASE MEPS/MUREIN LD-CARBOXYPEPTIDASE"/>
    <property type="match status" value="1"/>
</dbReference>
<keyword evidence="3 6" id="KW-0732">Signal</keyword>
<dbReference type="AlphaFoldDB" id="A0A2W7I7U4"/>
<dbReference type="GO" id="GO:0008234">
    <property type="term" value="F:cysteine-type peptidase activity"/>
    <property type="evidence" value="ECO:0007669"/>
    <property type="project" value="UniProtKB-KW"/>
</dbReference>
<evidence type="ECO:0000256" key="6">
    <source>
        <dbReference type="SAM" id="SignalP"/>
    </source>
</evidence>
<comment type="similarity">
    <text evidence="1">Belongs to the peptidase C40 family.</text>
</comment>
<gene>
    <name evidence="8" type="ORF">LX95_01243</name>
</gene>
<evidence type="ECO:0000256" key="4">
    <source>
        <dbReference type="ARBA" id="ARBA00022801"/>
    </source>
</evidence>
<keyword evidence="2" id="KW-0645">Protease</keyword>
<name>A0A2W7I7U4_9FLAO</name>
<evidence type="ECO:0000313" key="8">
    <source>
        <dbReference type="EMBL" id="PZW41562.1"/>
    </source>
</evidence>
<accession>A0A2W7I7U4</accession>
<feature type="chain" id="PRO_5016160076" evidence="6">
    <location>
        <begin position="23"/>
        <end position="214"/>
    </location>
</feature>